<dbReference type="Proteomes" id="UP000472262">
    <property type="component" value="Unassembled WGS sequence"/>
</dbReference>
<dbReference type="GO" id="GO:0005737">
    <property type="term" value="C:cytoplasm"/>
    <property type="evidence" value="ECO:0007669"/>
    <property type="project" value="TreeGrafter"/>
</dbReference>
<dbReference type="GO" id="GO:0007169">
    <property type="term" value="P:cell surface receptor protein tyrosine kinase signaling pathway"/>
    <property type="evidence" value="ECO:0007669"/>
    <property type="project" value="TreeGrafter"/>
</dbReference>
<name>A0A672PCJ9_SINGR</name>
<dbReference type="GO" id="GO:0043410">
    <property type="term" value="P:positive regulation of MAPK cascade"/>
    <property type="evidence" value="ECO:0007669"/>
    <property type="project" value="TreeGrafter"/>
</dbReference>
<evidence type="ECO:0000313" key="1">
    <source>
        <dbReference type="Ensembl" id="ENSSGRP00000058762.1"/>
    </source>
</evidence>
<keyword evidence="2" id="KW-1185">Reference proteome</keyword>
<dbReference type="Gene3D" id="2.30.29.30">
    <property type="entry name" value="Pleckstrin-homology domain (PH domain)/Phosphotyrosine-binding domain (PTB)"/>
    <property type="match status" value="1"/>
</dbReference>
<reference evidence="1" key="2">
    <citation type="submission" date="2025-09" db="UniProtKB">
        <authorList>
            <consortium name="Ensembl"/>
        </authorList>
    </citation>
    <scope>IDENTIFICATION</scope>
</reference>
<proteinExistence type="predicted"/>
<dbReference type="SUPFAM" id="SSF50729">
    <property type="entry name" value="PH domain-like"/>
    <property type="match status" value="1"/>
</dbReference>
<accession>A0A672PCJ9</accession>
<evidence type="ECO:0000313" key="2">
    <source>
        <dbReference type="Proteomes" id="UP000472262"/>
    </source>
</evidence>
<dbReference type="AlphaFoldDB" id="A0A672PCJ9"/>
<dbReference type="Ensembl" id="ENSSGRT00000062699.1">
    <property type="protein sequence ID" value="ENSSGRP00000058762.1"/>
    <property type="gene ID" value="ENSSGRG00000030570.1"/>
</dbReference>
<organism evidence="1 2">
    <name type="scientific">Sinocyclocheilus grahami</name>
    <name type="common">Dianchi golden-line fish</name>
    <name type="synonym">Barbus grahami</name>
    <dbReference type="NCBI Taxonomy" id="75366"/>
    <lineage>
        <taxon>Eukaryota</taxon>
        <taxon>Metazoa</taxon>
        <taxon>Chordata</taxon>
        <taxon>Craniata</taxon>
        <taxon>Vertebrata</taxon>
        <taxon>Euteleostomi</taxon>
        <taxon>Actinopterygii</taxon>
        <taxon>Neopterygii</taxon>
        <taxon>Teleostei</taxon>
        <taxon>Ostariophysi</taxon>
        <taxon>Cypriniformes</taxon>
        <taxon>Cyprinidae</taxon>
        <taxon>Cyprininae</taxon>
        <taxon>Sinocyclocheilus</taxon>
    </lineage>
</organism>
<dbReference type="PANTHER" id="PTHR21258:SF58">
    <property type="entry name" value="DOCKING PROTEIN 3-LIKE"/>
    <property type="match status" value="1"/>
</dbReference>
<dbReference type="InterPro" id="IPR050996">
    <property type="entry name" value="Docking_Protein_DOK"/>
</dbReference>
<dbReference type="PANTHER" id="PTHR21258">
    <property type="entry name" value="DOCKING PROTEIN RELATED"/>
    <property type="match status" value="1"/>
</dbReference>
<protein>
    <recommendedName>
        <fullName evidence="3">PH domain-containing protein</fullName>
    </recommendedName>
</protein>
<evidence type="ECO:0008006" key="3">
    <source>
        <dbReference type="Google" id="ProtNLM"/>
    </source>
</evidence>
<dbReference type="GO" id="GO:0007265">
    <property type="term" value="P:Ras protein signal transduction"/>
    <property type="evidence" value="ECO:0007669"/>
    <property type="project" value="TreeGrafter"/>
</dbReference>
<reference evidence="1" key="1">
    <citation type="submission" date="2025-08" db="UniProtKB">
        <authorList>
            <consortium name="Ensembl"/>
        </authorList>
    </citation>
    <scope>IDENTIFICATION</scope>
</reference>
<sequence length="102" mass="11241">MGDKTKNRFRTSAPSGISAGIGRMELYDMPSGLRKTDKRVIRLTDCLSITPAPGESCPTDCSAFFLNTTSCTYTIAAPTQEDWMTVLCQLAFQPDKNKNVKK</sequence>
<dbReference type="InterPro" id="IPR011993">
    <property type="entry name" value="PH-like_dom_sf"/>
</dbReference>